<dbReference type="PANTHER" id="PTHR43761">
    <property type="entry name" value="D-ISOMER SPECIFIC 2-HYDROXYACID DEHYDROGENASE FAMILY PROTEIN (AFU_ORTHOLOGUE AFUA_1G13630)"/>
    <property type="match status" value="1"/>
</dbReference>
<evidence type="ECO:0000259" key="5">
    <source>
        <dbReference type="Pfam" id="PF00389"/>
    </source>
</evidence>
<dbReference type="PROSITE" id="PS00670">
    <property type="entry name" value="D_2_HYDROXYACID_DH_2"/>
    <property type="match status" value="1"/>
</dbReference>
<dbReference type="InterPro" id="IPR036291">
    <property type="entry name" value="NAD(P)-bd_dom_sf"/>
</dbReference>
<dbReference type="STRING" id="1424294.Gferi_09710"/>
<evidence type="ECO:0000259" key="6">
    <source>
        <dbReference type="Pfam" id="PF02826"/>
    </source>
</evidence>
<gene>
    <name evidence="7" type="ORF">Gferi_09710</name>
</gene>
<name>A0A1D8GG07_9FIRM</name>
<comment type="similarity">
    <text evidence="1 4">Belongs to the D-isomer specific 2-hydroxyacid dehydrogenase family.</text>
</comment>
<dbReference type="PROSITE" id="PS00671">
    <property type="entry name" value="D_2_HYDROXYACID_DH_3"/>
    <property type="match status" value="1"/>
</dbReference>
<dbReference type="AlphaFoldDB" id="A0A1D8GG07"/>
<proteinExistence type="inferred from homology"/>
<accession>A0A1D8GG07</accession>
<evidence type="ECO:0000256" key="1">
    <source>
        <dbReference type="ARBA" id="ARBA00005854"/>
    </source>
</evidence>
<keyword evidence="3" id="KW-0520">NAD</keyword>
<reference evidence="7 8" key="1">
    <citation type="submission" date="2016-09" db="EMBL/GenBank/DDBJ databases">
        <title>Genomic analysis reveals versatility of anaerobic energy metabolism of Geosporobacter ferrireducens IRF9 of phylum Firmicutes.</title>
        <authorList>
            <person name="Kim S.-J."/>
        </authorList>
    </citation>
    <scope>NUCLEOTIDE SEQUENCE [LARGE SCALE GENOMIC DNA]</scope>
    <source>
        <strain evidence="7 8">IRF9</strain>
    </source>
</reference>
<dbReference type="FunFam" id="3.40.50.720:FF:000203">
    <property type="entry name" value="D-3-phosphoglycerate dehydrogenase (SerA)"/>
    <property type="match status" value="1"/>
</dbReference>
<evidence type="ECO:0000256" key="4">
    <source>
        <dbReference type="RuleBase" id="RU003719"/>
    </source>
</evidence>
<dbReference type="Pfam" id="PF00389">
    <property type="entry name" value="2-Hacid_dh"/>
    <property type="match status" value="1"/>
</dbReference>
<dbReference type="SUPFAM" id="SSF52283">
    <property type="entry name" value="Formate/glycerate dehydrogenase catalytic domain-like"/>
    <property type="match status" value="1"/>
</dbReference>
<dbReference type="Proteomes" id="UP000095743">
    <property type="component" value="Chromosome"/>
</dbReference>
<dbReference type="InterPro" id="IPR006139">
    <property type="entry name" value="D-isomer_2_OHA_DH_cat_dom"/>
</dbReference>
<dbReference type="PANTHER" id="PTHR43761:SF1">
    <property type="entry name" value="D-ISOMER SPECIFIC 2-HYDROXYACID DEHYDROGENASE CATALYTIC DOMAIN-CONTAINING PROTEIN-RELATED"/>
    <property type="match status" value="1"/>
</dbReference>
<dbReference type="InterPro" id="IPR050418">
    <property type="entry name" value="D-iso_2-hydroxyacid_DH_PdxB"/>
</dbReference>
<keyword evidence="2 4" id="KW-0560">Oxidoreductase</keyword>
<dbReference type="GO" id="GO:0051287">
    <property type="term" value="F:NAD binding"/>
    <property type="evidence" value="ECO:0007669"/>
    <property type="project" value="InterPro"/>
</dbReference>
<dbReference type="KEGG" id="gfe:Gferi_09710"/>
<dbReference type="Pfam" id="PF02826">
    <property type="entry name" value="2-Hacid_dh_C"/>
    <property type="match status" value="1"/>
</dbReference>
<sequence length="321" mass="35772">MKVALVGIFPSGAKEMFMELLPAEKFQIEIVDTQEKYDNLTDAEVIILRIFKINKEVIERNKNLKFIQKWGAGFDTIDIEAAGKRNIYVANAPGANAYAVSELAVMHILAVYRNLILQHEAMKKGEWTKNSYTDRSYGILGKTVGLIGCGSIGKGVAKKVQAFGATVQYYDAFRMNELEEKSLDMKYVELDELLKTSDIISLHLPLTEATRNLINKEKIELMKPTAIIINTARGGIINEEDLIEALKNNRILGAGLDCISNEPVQPGDPILEAPNVTLTPHIGGTSADLLVHMVPLMAENIINFEKQQEIKYVVNKEYFTA</sequence>
<evidence type="ECO:0000313" key="7">
    <source>
        <dbReference type="EMBL" id="AOT69832.1"/>
    </source>
</evidence>
<dbReference type="Gene3D" id="3.40.50.720">
    <property type="entry name" value="NAD(P)-binding Rossmann-like Domain"/>
    <property type="match status" value="2"/>
</dbReference>
<dbReference type="InterPro" id="IPR029753">
    <property type="entry name" value="D-isomer_DH_CS"/>
</dbReference>
<feature type="domain" description="D-isomer specific 2-hydroxyacid dehydrogenase catalytic" evidence="5">
    <location>
        <begin position="14"/>
        <end position="315"/>
    </location>
</feature>
<dbReference type="EMBL" id="CP017269">
    <property type="protein sequence ID" value="AOT69832.1"/>
    <property type="molecule type" value="Genomic_DNA"/>
</dbReference>
<dbReference type="RefSeq" id="WP_069975936.1">
    <property type="nucleotide sequence ID" value="NZ_CP017269.1"/>
</dbReference>
<evidence type="ECO:0000313" key="8">
    <source>
        <dbReference type="Proteomes" id="UP000095743"/>
    </source>
</evidence>
<feature type="domain" description="D-isomer specific 2-hydroxyacid dehydrogenase NAD-binding" evidence="6">
    <location>
        <begin position="105"/>
        <end position="283"/>
    </location>
</feature>
<dbReference type="OrthoDB" id="9805416at2"/>
<evidence type="ECO:0000256" key="3">
    <source>
        <dbReference type="ARBA" id="ARBA00023027"/>
    </source>
</evidence>
<evidence type="ECO:0000256" key="2">
    <source>
        <dbReference type="ARBA" id="ARBA00023002"/>
    </source>
</evidence>
<keyword evidence="8" id="KW-1185">Reference proteome</keyword>
<protein>
    <submittedName>
        <fullName evidence="7">3-phosphoglycerate dehydrogenase</fullName>
    </submittedName>
</protein>
<dbReference type="GO" id="GO:0016616">
    <property type="term" value="F:oxidoreductase activity, acting on the CH-OH group of donors, NAD or NADP as acceptor"/>
    <property type="evidence" value="ECO:0007669"/>
    <property type="project" value="InterPro"/>
</dbReference>
<dbReference type="SUPFAM" id="SSF51735">
    <property type="entry name" value="NAD(P)-binding Rossmann-fold domains"/>
    <property type="match status" value="1"/>
</dbReference>
<organism evidence="7 8">
    <name type="scientific">Geosporobacter ferrireducens</name>
    <dbReference type="NCBI Taxonomy" id="1424294"/>
    <lineage>
        <taxon>Bacteria</taxon>
        <taxon>Bacillati</taxon>
        <taxon>Bacillota</taxon>
        <taxon>Clostridia</taxon>
        <taxon>Peptostreptococcales</taxon>
        <taxon>Thermotaleaceae</taxon>
        <taxon>Geosporobacter</taxon>
    </lineage>
</organism>
<dbReference type="CDD" id="cd12175">
    <property type="entry name" value="2-Hacid_dh_11"/>
    <property type="match status" value="1"/>
</dbReference>
<dbReference type="InterPro" id="IPR006140">
    <property type="entry name" value="D-isomer_DH_NAD-bd"/>
</dbReference>